<dbReference type="GO" id="GO:0016301">
    <property type="term" value="F:kinase activity"/>
    <property type="evidence" value="ECO:0007669"/>
    <property type="project" value="UniProtKB-KW"/>
</dbReference>
<dbReference type="PANTHER" id="PTHR34222">
    <property type="entry name" value="GAG_PRE-INTEGRS DOMAIN-CONTAINING PROTEIN"/>
    <property type="match status" value="1"/>
</dbReference>
<proteinExistence type="predicted"/>
<protein>
    <submittedName>
        <fullName evidence="1">Cysteine-rich RLK (Receptor-like protein kinase) 8</fullName>
    </submittedName>
</protein>
<keyword evidence="1" id="KW-0808">Transferase</keyword>
<keyword evidence="1" id="KW-0418">Kinase</keyword>
<feature type="non-terminal residue" evidence="1">
    <location>
        <position position="222"/>
    </location>
</feature>
<dbReference type="AlphaFoldDB" id="A0A699JJD2"/>
<organism evidence="1">
    <name type="scientific">Tanacetum cinerariifolium</name>
    <name type="common">Dalmatian daisy</name>
    <name type="synonym">Chrysanthemum cinerariifolium</name>
    <dbReference type="NCBI Taxonomy" id="118510"/>
    <lineage>
        <taxon>Eukaryota</taxon>
        <taxon>Viridiplantae</taxon>
        <taxon>Streptophyta</taxon>
        <taxon>Embryophyta</taxon>
        <taxon>Tracheophyta</taxon>
        <taxon>Spermatophyta</taxon>
        <taxon>Magnoliopsida</taxon>
        <taxon>eudicotyledons</taxon>
        <taxon>Gunneridae</taxon>
        <taxon>Pentapetalae</taxon>
        <taxon>asterids</taxon>
        <taxon>campanulids</taxon>
        <taxon>Asterales</taxon>
        <taxon>Asteraceae</taxon>
        <taxon>Asteroideae</taxon>
        <taxon>Anthemideae</taxon>
        <taxon>Anthemidinae</taxon>
        <taxon>Tanacetum</taxon>
    </lineage>
</organism>
<name>A0A699JJD2_TANCI</name>
<gene>
    <name evidence="1" type="ORF">Tci_610261</name>
</gene>
<sequence>MHYQKLKCLWDEIDALEEPYMCTCNCVCANGRLNGAREGRKRLLQFLMGLDECFSNVRGQILRSNHYQMPQRPMLCSDKRKNKEKQPLPNISLLQSCQPLQIQGNSSLGAVEMEMGQPGTISDQGQLIWKPHRQMVKRELLQKQQHQMEHKMMMQSLLRWIHFKTNSTKSCLCYKIHKGNNKRIAHRLQSDGLYIIKPDNNIISPSPTASPQSPPTTVLSHS</sequence>
<accession>A0A699JJD2</accession>
<comment type="caution">
    <text evidence="1">The sequence shown here is derived from an EMBL/GenBank/DDBJ whole genome shotgun (WGS) entry which is preliminary data.</text>
</comment>
<keyword evidence="1" id="KW-0675">Receptor</keyword>
<dbReference type="EMBL" id="BKCJ010414535">
    <property type="protein sequence ID" value="GFA38289.1"/>
    <property type="molecule type" value="Genomic_DNA"/>
</dbReference>
<dbReference type="PANTHER" id="PTHR34222:SF33">
    <property type="entry name" value="RETROTRANSPOSON GAG DOMAIN-CONTAINING PROTEIN"/>
    <property type="match status" value="1"/>
</dbReference>
<reference evidence="1" key="1">
    <citation type="journal article" date="2019" name="Sci. Rep.">
        <title>Draft genome of Tanacetum cinerariifolium, the natural source of mosquito coil.</title>
        <authorList>
            <person name="Yamashiro T."/>
            <person name="Shiraishi A."/>
            <person name="Satake H."/>
            <person name="Nakayama K."/>
        </authorList>
    </citation>
    <scope>NUCLEOTIDE SEQUENCE</scope>
</reference>
<evidence type="ECO:0000313" key="1">
    <source>
        <dbReference type="EMBL" id="GFA38289.1"/>
    </source>
</evidence>